<evidence type="ECO:0000256" key="6">
    <source>
        <dbReference type="ARBA" id="ARBA00023015"/>
    </source>
</evidence>
<evidence type="ECO:0000313" key="12">
    <source>
        <dbReference type="EMBL" id="CAL1277420.1"/>
    </source>
</evidence>
<feature type="region of interest" description="Disordered" evidence="10">
    <location>
        <begin position="1"/>
        <end position="20"/>
    </location>
</feature>
<dbReference type="GO" id="GO:0005654">
    <property type="term" value="C:nucleoplasm"/>
    <property type="evidence" value="ECO:0007669"/>
    <property type="project" value="TreeGrafter"/>
</dbReference>
<keyword evidence="3" id="KW-0677">Repeat</keyword>
<keyword evidence="7" id="KW-0804">Transcription</keyword>
<feature type="compositionally biased region" description="Polar residues" evidence="10">
    <location>
        <begin position="1"/>
        <end position="10"/>
    </location>
</feature>
<evidence type="ECO:0000256" key="3">
    <source>
        <dbReference type="ARBA" id="ARBA00022737"/>
    </source>
</evidence>
<dbReference type="InterPro" id="IPR013087">
    <property type="entry name" value="Znf_C2H2_type"/>
</dbReference>
<keyword evidence="8" id="KW-0539">Nucleus</keyword>
<evidence type="ECO:0000256" key="5">
    <source>
        <dbReference type="ARBA" id="ARBA00022833"/>
    </source>
</evidence>
<dbReference type="PANTHER" id="PTHR24399:SF70">
    <property type="entry name" value="C2H2-TYPE DOMAIN-CONTAINING PROTEIN"/>
    <property type="match status" value="1"/>
</dbReference>
<proteinExistence type="predicted"/>
<evidence type="ECO:0000256" key="10">
    <source>
        <dbReference type="SAM" id="MobiDB-lite"/>
    </source>
</evidence>
<dbReference type="GO" id="GO:0000978">
    <property type="term" value="F:RNA polymerase II cis-regulatory region sequence-specific DNA binding"/>
    <property type="evidence" value="ECO:0007669"/>
    <property type="project" value="TreeGrafter"/>
</dbReference>
<accession>A0AAV2A079</accession>
<dbReference type="SUPFAM" id="SSF57667">
    <property type="entry name" value="beta-beta-alpha zinc fingers"/>
    <property type="match status" value="1"/>
</dbReference>
<reference evidence="12 13" key="1">
    <citation type="submission" date="2024-04" db="EMBL/GenBank/DDBJ databases">
        <authorList>
            <person name="Rising A."/>
            <person name="Reimegard J."/>
            <person name="Sonavane S."/>
            <person name="Akerstrom W."/>
            <person name="Nylinder S."/>
            <person name="Hedman E."/>
            <person name="Kallberg Y."/>
        </authorList>
    </citation>
    <scope>NUCLEOTIDE SEQUENCE [LARGE SCALE GENOMIC DNA]</scope>
</reference>
<dbReference type="AlphaFoldDB" id="A0AAV2A079"/>
<evidence type="ECO:0000256" key="7">
    <source>
        <dbReference type="ARBA" id="ARBA00023163"/>
    </source>
</evidence>
<dbReference type="Gene3D" id="3.30.160.60">
    <property type="entry name" value="Classic Zinc Finger"/>
    <property type="match status" value="1"/>
</dbReference>
<gene>
    <name evidence="12" type="ORF">LARSCL_LOCUS9214</name>
</gene>
<protein>
    <recommendedName>
        <fullName evidence="11">C2H2-type domain-containing protein</fullName>
    </recommendedName>
</protein>
<dbReference type="SMART" id="SM00355">
    <property type="entry name" value="ZnF_C2H2"/>
    <property type="match status" value="4"/>
</dbReference>
<evidence type="ECO:0000256" key="9">
    <source>
        <dbReference type="PROSITE-ProRule" id="PRU00042"/>
    </source>
</evidence>
<organism evidence="12 13">
    <name type="scientific">Larinioides sclopetarius</name>
    <dbReference type="NCBI Taxonomy" id="280406"/>
    <lineage>
        <taxon>Eukaryota</taxon>
        <taxon>Metazoa</taxon>
        <taxon>Ecdysozoa</taxon>
        <taxon>Arthropoda</taxon>
        <taxon>Chelicerata</taxon>
        <taxon>Arachnida</taxon>
        <taxon>Araneae</taxon>
        <taxon>Araneomorphae</taxon>
        <taxon>Entelegynae</taxon>
        <taxon>Araneoidea</taxon>
        <taxon>Araneidae</taxon>
        <taxon>Larinioides</taxon>
    </lineage>
</organism>
<dbReference type="GO" id="GO:0008270">
    <property type="term" value="F:zinc ion binding"/>
    <property type="evidence" value="ECO:0007669"/>
    <property type="project" value="UniProtKB-KW"/>
</dbReference>
<dbReference type="PANTHER" id="PTHR24399">
    <property type="entry name" value="ZINC FINGER AND BTB DOMAIN-CONTAINING"/>
    <property type="match status" value="1"/>
</dbReference>
<keyword evidence="6" id="KW-0805">Transcription regulation</keyword>
<dbReference type="FunFam" id="3.30.160.60:FF:000100">
    <property type="entry name" value="Zinc finger 45-like"/>
    <property type="match status" value="1"/>
</dbReference>
<sequence length="322" mass="37118">MSDQVISNFSKQDDMNPDSRMNINTTLRQTALEKHCFTGINSELSNSEESHSHNQEMLSNDYLENKRIRIIGENTSSNMNLSEKANTAFKCSDLGACEGNNIHSVDEAVAVCGPSRSLENISQSNLCVKSPQIRTLSKQQTTKKTGKKNSTCSACNKKISEHFKVYEGKNRYKCCQCRYKTDNCDFLVLHISNHSFKTFYCHVCNVGYSDLGLHGSKQTCNVCEKKFECKIQLEDHYLIHEKHHRKHCRICQRKIGDHLKKCEEGNLYICCRTQCKYKNKTSVSFREHLYIHSYLKLFKCNQCGSRFPQKANLNKHLRNYHG</sequence>
<dbReference type="EMBL" id="CAXIEN010000102">
    <property type="protein sequence ID" value="CAL1277420.1"/>
    <property type="molecule type" value="Genomic_DNA"/>
</dbReference>
<feature type="domain" description="C2H2-type" evidence="11">
    <location>
        <begin position="218"/>
        <end position="245"/>
    </location>
</feature>
<comment type="caution">
    <text evidence="12">The sequence shown here is derived from an EMBL/GenBank/DDBJ whole genome shotgun (WGS) entry which is preliminary data.</text>
</comment>
<dbReference type="Proteomes" id="UP001497382">
    <property type="component" value="Unassembled WGS sequence"/>
</dbReference>
<keyword evidence="4 9" id="KW-0863">Zinc-finger</keyword>
<dbReference type="PROSITE" id="PS50157">
    <property type="entry name" value="ZINC_FINGER_C2H2_2"/>
    <property type="match status" value="2"/>
</dbReference>
<evidence type="ECO:0000259" key="11">
    <source>
        <dbReference type="PROSITE" id="PS50157"/>
    </source>
</evidence>
<dbReference type="GO" id="GO:0001227">
    <property type="term" value="F:DNA-binding transcription repressor activity, RNA polymerase II-specific"/>
    <property type="evidence" value="ECO:0007669"/>
    <property type="project" value="TreeGrafter"/>
</dbReference>
<evidence type="ECO:0000256" key="8">
    <source>
        <dbReference type="ARBA" id="ARBA00023242"/>
    </source>
</evidence>
<evidence type="ECO:0000256" key="2">
    <source>
        <dbReference type="ARBA" id="ARBA00022723"/>
    </source>
</evidence>
<name>A0AAV2A079_9ARAC</name>
<comment type="subcellular location">
    <subcellularLocation>
        <location evidence="1">Nucleus</location>
    </subcellularLocation>
</comment>
<evidence type="ECO:0000313" key="13">
    <source>
        <dbReference type="Proteomes" id="UP001497382"/>
    </source>
</evidence>
<dbReference type="InterPro" id="IPR036236">
    <property type="entry name" value="Znf_C2H2_sf"/>
</dbReference>
<keyword evidence="13" id="KW-1185">Reference proteome</keyword>
<feature type="domain" description="C2H2-type" evidence="11">
    <location>
        <begin position="298"/>
        <end position="322"/>
    </location>
</feature>
<keyword evidence="2" id="KW-0479">Metal-binding</keyword>
<keyword evidence="5" id="KW-0862">Zinc</keyword>
<dbReference type="PROSITE" id="PS00028">
    <property type="entry name" value="ZINC_FINGER_C2H2_1"/>
    <property type="match status" value="2"/>
</dbReference>
<evidence type="ECO:0000256" key="4">
    <source>
        <dbReference type="ARBA" id="ARBA00022771"/>
    </source>
</evidence>
<evidence type="ECO:0000256" key="1">
    <source>
        <dbReference type="ARBA" id="ARBA00004123"/>
    </source>
</evidence>